<evidence type="ECO:0000313" key="7">
    <source>
        <dbReference type="Proteomes" id="UP000283732"/>
    </source>
</evidence>
<dbReference type="Pfam" id="PF24996">
    <property type="entry name" value="NANM"/>
    <property type="match status" value="2"/>
</dbReference>
<evidence type="ECO:0000259" key="3">
    <source>
        <dbReference type="Pfam" id="PF03629"/>
    </source>
</evidence>
<dbReference type="PANTHER" id="PTHR22901">
    <property type="entry name" value="SIALATE O-ACETYLESTERASE"/>
    <property type="match status" value="1"/>
</dbReference>
<dbReference type="InterPro" id="IPR036514">
    <property type="entry name" value="SGNH_hydro_sf"/>
</dbReference>
<name>A0A3R6CVG7_9BACT</name>
<evidence type="ECO:0000256" key="1">
    <source>
        <dbReference type="ARBA" id="ARBA00022801"/>
    </source>
</evidence>
<dbReference type="PANTHER" id="PTHR22901:SF0">
    <property type="entry name" value="SIALATE O-ACETYLESTERASE"/>
    <property type="match status" value="1"/>
</dbReference>
<feature type="chain" id="PRO_5036343096" evidence="2">
    <location>
        <begin position="19"/>
        <end position="1055"/>
    </location>
</feature>
<accession>A0A3R6CVG7</accession>
<dbReference type="InterPro" id="IPR039329">
    <property type="entry name" value="SIAE"/>
</dbReference>
<evidence type="ECO:0000259" key="4">
    <source>
        <dbReference type="Pfam" id="PF13472"/>
    </source>
</evidence>
<protein>
    <submittedName>
        <fullName evidence="5">Cyclically-permuted mutarotase family protein</fullName>
    </submittedName>
</protein>
<dbReference type="Proteomes" id="UP000285173">
    <property type="component" value="Unassembled WGS sequence"/>
</dbReference>
<evidence type="ECO:0000313" key="6">
    <source>
        <dbReference type="EMBL" id="RHH80246.1"/>
    </source>
</evidence>
<comment type="caution">
    <text evidence="5">The sequence shown here is derived from an EMBL/GenBank/DDBJ whole genome shotgun (WGS) entry which is preliminary data.</text>
</comment>
<dbReference type="SUPFAM" id="SSF52266">
    <property type="entry name" value="SGNH hydrolase"/>
    <property type="match status" value="2"/>
</dbReference>
<feature type="domain" description="Sialate O-acetylesterase" evidence="3">
    <location>
        <begin position="300"/>
        <end position="579"/>
    </location>
</feature>
<dbReference type="InterPro" id="IPR005181">
    <property type="entry name" value="SASA"/>
</dbReference>
<sequence>MKNILLCLFIVFSATIQAQKIKVACVGNSVTYGHGIENREKNSYPAQLQRMLGNGYEVANFGKSGATLLRKGHRPYNEQEECKAALDFAADRVVIHLGLNDTDPRDWPNYRDDFTKDYLTLIDAFRQANPKCEIWICRLTPISHHHTRFKSGTRDWYWQIQQNIEDIAVLAHTGLIDLHTELYDRPDLLPDALHPTAEGAGIIARTVYRALTGNYGGLQMPVIYSDNMVLQREKPLRIAGTANAGEKVTVSIAGQKGEAITASDGKWSVILPPMKAGGPYTLSISAESGKLDYTNILIGEVWLCSGQSNMAFQVSSAVDSQRKAFLEFAARKPQIRLFDMKPRWLTNAVEWDISTLDSLNRLQYYRDTEWKECNEETANRFSAIAFAFGQMLSDSLQVPVGLILNAIGGSPAEAWIDRKTLEFEFPDILYDWKQNDFIQDWARERAALNIRKSTNKQQRHPYEPCYLYESGIQPLEKFPIRGIIWYQGESNAHNMEAHEKLFHLLTKNWRENWAEELPFYYVQLSSIDRPSWPWFRDSQRRMLQSIPNSGMAVSSDHGDSLDVHPRHKREIGERLAHWALNKTYGHEILPSGPLYRSVIFKGSTAYVTFDYGKGMHSSDGDKLRTFEIAEHDGLFVPAEAQIIDGKTVKVWSGQIRNPKFVRYGWQPFTRANLVNEAGLPASTFRSEAAPVSWFRLPDLPGTEKSPSLGVSAPFTGVSGGQLFVAGGCNFPGKPAAEGGTKEYYRNIYALDITARSHAGWKRIGKLPIPLAYGASVTTPEGLVWIGGNNNKEISGQVFFVNWDGEKQQLHITKLPPLPMPLDNLSATYADGCLYVAGGKGKPQTVPIGKDGSQTAPTNPLFSLQLTPSLQKEWVRLPDFPGPARVQPVLTAQQSEDGIRLYLAGGFQPASAHQEAIVCTDMLSYHPKTKQWRNEGFLPSLAGGSHRTVTGGCAIASGDSSILLVGGVNYDRFRDALNHPEPDYLLHPADWYKFNTSLLQYNTFTKHWTHLGNYEELARAGAGIANNANTVIIIGGELKPGIRTPEVNAFKLTCHP</sequence>
<dbReference type="EMBL" id="QSEF01000011">
    <property type="protein sequence ID" value="RGZ48451.1"/>
    <property type="molecule type" value="Genomic_DNA"/>
</dbReference>
<organism evidence="5 8">
    <name type="scientific">Parabacteroides merdae</name>
    <dbReference type="NCBI Taxonomy" id="46503"/>
    <lineage>
        <taxon>Bacteria</taxon>
        <taxon>Pseudomonadati</taxon>
        <taxon>Bacteroidota</taxon>
        <taxon>Bacteroidia</taxon>
        <taxon>Bacteroidales</taxon>
        <taxon>Tannerellaceae</taxon>
        <taxon>Parabacteroides</taxon>
    </lineage>
</organism>
<dbReference type="InterPro" id="IPR019937">
    <property type="entry name" value="Cycl-permuted_mutarotase"/>
</dbReference>
<evidence type="ECO:0000256" key="2">
    <source>
        <dbReference type="SAM" id="SignalP"/>
    </source>
</evidence>
<dbReference type="Pfam" id="PF03629">
    <property type="entry name" value="SASA"/>
    <property type="match status" value="1"/>
</dbReference>
<feature type="signal peptide" evidence="2">
    <location>
        <begin position="1"/>
        <end position="18"/>
    </location>
</feature>
<dbReference type="AlphaFoldDB" id="A0A3R6CVG7"/>
<dbReference type="EMBL" id="QRKC01000001">
    <property type="protein sequence ID" value="RHH80246.1"/>
    <property type="molecule type" value="Genomic_DNA"/>
</dbReference>
<dbReference type="InterPro" id="IPR013830">
    <property type="entry name" value="SGNH_hydro"/>
</dbReference>
<dbReference type="Gene3D" id="2.120.10.80">
    <property type="entry name" value="Kelch-type beta propeller"/>
    <property type="match status" value="1"/>
</dbReference>
<dbReference type="Pfam" id="PF13472">
    <property type="entry name" value="Lipase_GDSL_2"/>
    <property type="match status" value="1"/>
</dbReference>
<dbReference type="GO" id="GO:0005975">
    <property type="term" value="P:carbohydrate metabolic process"/>
    <property type="evidence" value="ECO:0007669"/>
    <property type="project" value="TreeGrafter"/>
</dbReference>
<dbReference type="InterPro" id="IPR013783">
    <property type="entry name" value="Ig-like_fold"/>
</dbReference>
<feature type="domain" description="SGNH hydrolase-type esterase" evidence="4">
    <location>
        <begin position="25"/>
        <end position="200"/>
    </location>
</feature>
<evidence type="ECO:0000313" key="8">
    <source>
        <dbReference type="Proteomes" id="UP000285173"/>
    </source>
</evidence>
<dbReference type="Proteomes" id="UP000283732">
    <property type="component" value="Unassembled WGS sequence"/>
</dbReference>
<dbReference type="GO" id="GO:0001681">
    <property type="term" value="F:sialate O-acetylesterase activity"/>
    <property type="evidence" value="ECO:0007669"/>
    <property type="project" value="InterPro"/>
</dbReference>
<evidence type="ECO:0000313" key="5">
    <source>
        <dbReference type="EMBL" id="RGZ48451.1"/>
    </source>
</evidence>
<keyword evidence="1" id="KW-0378">Hydrolase</keyword>
<keyword evidence="2" id="KW-0732">Signal</keyword>
<dbReference type="SUPFAM" id="SSF117281">
    <property type="entry name" value="Kelch motif"/>
    <property type="match status" value="1"/>
</dbReference>
<dbReference type="Gene3D" id="3.40.50.1110">
    <property type="entry name" value="SGNH hydrolase"/>
    <property type="match status" value="2"/>
</dbReference>
<dbReference type="NCBIfam" id="TIGR03548">
    <property type="entry name" value="mutarot_permut"/>
    <property type="match status" value="1"/>
</dbReference>
<reference evidence="7 8" key="1">
    <citation type="submission" date="2018-08" db="EMBL/GenBank/DDBJ databases">
        <title>A genome reference for cultivated species of the human gut microbiota.</title>
        <authorList>
            <person name="Zou Y."/>
            <person name="Xue W."/>
            <person name="Luo G."/>
        </authorList>
    </citation>
    <scope>NUCLEOTIDE SEQUENCE [LARGE SCALE GENOMIC DNA]</scope>
    <source>
        <strain evidence="6 7">AM16-50</strain>
        <strain evidence="5 8">AM50-15</strain>
    </source>
</reference>
<proteinExistence type="predicted"/>
<dbReference type="InterPro" id="IPR015915">
    <property type="entry name" value="Kelch-typ_b-propeller"/>
</dbReference>
<dbReference type="Gene3D" id="2.60.40.10">
    <property type="entry name" value="Immunoglobulins"/>
    <property type="match status" value="1"/>
</dbReference>
<dbReference type="InterPro" id="IPR056734">
    <property type="entry name" value="NANM"/>
</dbReference>
<gene>
    <name evidence="6" type="ORF">DW191_03770</name>
    <name evidence="5" type="ORF">DW986_09630</name>
</gene>
<dbReference type="RefSeq" id="WP_122203080.1">
    <property type="nucleotide sequence ID" value="NZ_QRKC01000001.1"/>
</dbReference>